<evidence type="ECO:0000313" key="4">
    <source>
        <dbReference type="Proteomes" id="UP000251584"/>
    </source>
</evidence>
<organism evidence="3 4">
    <name type="scientific">Citrobacter koseri</name>
    <name type="common">Citrobacter diversus</name>
    <dbReference type="NCBI Taxonomy" id="545"/>
    <lineage>
        <taxon>Bacteria</taxon>
        <taxon>Pseudomonadati</taxon>
        <taxon>Pseudomonadota</taxon>
        <taxon>Gammaproteobacteria</taxon>
        <taxon>Enterobacterales</taxon>
        <taxon>Enterobacteriaceae</taxon>
        <taxon>Citrobacter</taxon>
    </lineage>
</organism>
<keyword evidence="1" id="KW-1133">Transmembrane helix</keyword>
<protein>
    <submittedName>
        <fullName evidence="3">Carbon starvation protein</fullName>
    </submittedName>
</protein>
<dbReference type="Proteomes" id="UP000251584">
    <property type="component" value="Unassembled WGS sequence"/>
</dbReference>
<dbReference type="Pfam" id="PF02554">
    <property type="entry name" value="CstA"/>
    <property type="match status" value="1"/>
</dbReference>
<reference evidence="3 4" key="1">
    <citation type="submission" date="2018-06" db="EMBL/GenBank/DDBJ databases">
        <authorList>
            <consortium name="Pathogen Informatics"/>
            <person name="Doyle S."/>
        </authorList>
    </citation>
    <scope>NUCLEOTIDE SEQUENCE [LARGE SCALE GENOMIC DNA]</scope>
    <source>
        <strain evidence="3 4">NCTC10786</strain>
    </source>
</reference>
<dbReference type="GO" id="GO:0016020">
    <property type="term" value="C:membrane"/>
    <property type="evidence" value="ECO:0007669"/>
    <property type="project" value="InterPro"/>
</dbReference>
<evidence type="ECO:0000259" key="2">
    <source>
        <dbReference type="Pfam" id="PF02554"/>
    </source>
</evidence>
<feature type="domain" description="CstA N-terminal" evidence="2">
    <location>
        <begin position="1"/>
        <end position="28"/>
    </location>
</feature>
<accession>A0A2X2VAL8</accession>
<dbReference type="EMBL" id="UAVY01000002">
    <property type="protein sequence ID" value="SQB25976.1"/>
    <property type="molecule type" value="Genomic_DNA"/>
</dbReference>
<evidence type="ECO:0000256" key="1">
    <source>
        <dbReference type="SAM" id="Phobius"/>
    </source>
</evidence>
<dbReference type="InterPro" id="IPR003706">
    <property type="entry name" value="CstA_N"/>
</dbReference>
<feature type="transmembrane region" description="Helical" evidence="1">
    <location>
        <begin position="14"/>
        <end position="35"/>
    </location>
</feature>
<keyword evidence="1" id="KW-0812">Transmembrane</keyword>
<name>A0A2X2VAL8_CITKO</name>
<keyword evidence="1" id="KW-0472">Membrane</keyword>
<dbReference type="GO" id="GO:0009267">
    <property type="term" value="P:cellular response to starvation"/>
    <property type="evidence" value="ECO:0007669"/>
    <property type="project" value="InterPro"/>
</dbReference>
<proteinExistence type="predicted"/>
<gene>
    <name evidence="3" type="primary">yjiY_3</name>
    <name evidence="3" type="ORF">NCTC10786_01669</name>
</gene>
<sequence>MPAMTQYIDGTGPLWKGALFPFLFITIALWARYLASTR</sequence>
<dbReference type="AlphaFoldDB" id="A0A2X2VAL8"/>
<evidence type="ECO:0000313" key="3">
    <source>
        <dbReference type="EMBL" id="SQB25976.1"/>
    </source>
</evidence>